<sequence length="115" mass="12250">MSDSVDNVDEDVVFIESIDKDATDVEVVALLIDGFDDEVVANGVGIVFVERLDDFNDIINVDVDAAVAAVVVFDVTADVVFVAISKFPPGEKVNEERMALACAGVESVANDRATQ</sequence>
<dbReference type="AlphaFoldDB" id="A0AAV7QKM6"/>
<evidence type="ECO:0000313" key="2">
    <source>
        <dbReference type="Proteomes" id="UP001066276"/>
    </source>
</evidence>
<comment type="caution">
    <text evidence="1">The sequence shown here is derived from an EMBL/GenBank/DDBJ whole genome shotgun (WGS) entry which is preliminary data.</text>
</comment>
<keyword evidence="2" id="KW-1185">Reference proteome</keyword>
<accession>A0AAV7QKM6</accession>
<reference evidence="1" key="1">
    <citation type="journal article" date="2022" name="bioRxiv">
        <title>Sequencing and chromosome-scale assembly of the giantPleurodeles waltlgenome.</title>
        <authorList>
            <person name="Brown T."/>
            <person name="Elewa A."/>
            <person name="Iarovenko S."/>
            <person name="Subramanian E."/>
            <person name="Araus A.J."/>
            <person name="Petzold A."/>
            <person name="Susuki M."/>
            <person name="Suzuki K.-i.T."/>
            <person name="Hayashi T."/>
            <person name="Toyoda A."/>
            <person name="Oliveira C."/>
            <person name="Osipova E."/>
            <person name="Leigh N.D."/>
            <person name="Simon A."/>
            <person name="Yun M.H."/>
        </authorList>
    </citation>
    <scope>NUCLEOTIDE SEQUENCE</scope>
    <source>
        <strain evidence="1">20211129_DDA</strain>
        <tissue evidence="1">Liver</tissue>
    </source>
</reference>
<dbReference type="Proteomes" id="UP001066276">
    <property type="component" value="Chromosome 6"/>
</dbReference>
<dbReference type="EMBL" id="JANPWB010000010">
    <property type="protein sequence ID" value="KAJ1139892.1"/>
    <property type="molecule type" value="Genomic_DNA"/>
</dbReference>
<protein>
    <submittedName>
        <fullName evidence="1">Uncharacterized protein</fullName>
    </submittedName>
</protein>
<gene>
    <name evidence="1" type="ORF">NDU88_006255</name>
</gene>
<organism evidence="1 2">
    <name type="scientific">Pleurodeles waltl</name>
    <name type="common">Iberian ribbed newt</name>
    <dbReference type="NCBI Taxonomy" id="8319"/>
    <lineage>
        <taxon>Eukaryota</taxon>
        <taxon>Metazoa</taxon>
        <taxon>Chordata</taxon>
        <taxon>Craniata</taxon>
        <taxon>Vertebrata</taxon>
        <taxon>Euteleostomi</taxon>
        <taxon>Amphibia</taxon>
        <taxon>Batrachia</taxon>
        <taxon>Caudata</taxon>
        <taxon>Salamandroidea</taxon>
        <taxon>Salamandridae</taxon>
        <taxon>Pleurodelinae</taxon>
        <taxon>Pleurodeles</taxon>
    </lineage>
</organism>
<proteinExistence type="predicted"/>
<name>A0AAV7QKM6_PLEWA</name>
<evidence type="ECO:0000313" key="1">
    <source>
        <dbReference type="EMBL" id="KAJ1139892.1"/>
    </source>
</evidence>